<dbReference type="PANTHER" id="PTHR23501">
    <property type="entry name" value="MAJOR FACILITATOR SUPERFAMILY"/>
    <property type="match status" value="1"/>
</dbReference>
<feature type="transmembrane region" description="Helical" evidence="9">
    <location>
        <begin position="384"/>
        <end position="405"/>
    </location>
</feature>
<dbReference type="PROSITE" id="PS50850">
    <property type="entry name" value="MFS"/>
    <property type="match status" value="1"/>
</dbReference>
<dbReference type="GO" id="GO:0005975">
    <property type="term" value="P:carbohydrate metabolic process"/>
    <property type="evidence" value="ECO:0007669"/>
    <property type="project" value="UniProtKB-ARBA"/>
</dbReference>
<dbReference type="Proteomes" id="UP000430079">
    <property type="component" value="Unassembled WGS sequence"/>
</dbReference>
<evidence type="ECO:0000256" key="4">
    <source>
        <dbReference type="ARBA" id="ARBA00022475"/>
    </source>
</evidence>
<feature type="transmembrane region" description="Helical" evidence="9">
    <location>
        <begin position="94"/>
        <end position="113"/>
    </location>
</feature>
<feature type="transmembrane region" description="Helical" evidence="9">
    <location>
        <begin position="119"/>
        <end position="143"/>
    </location>
</feature>
<keyword evidence="4" id="KW-1003">Cell membrane</keyword>
<feature type="domain" description="Major facilitator superfamily (MFS) profile" evidence="10">
    <location>
        <begin position="29"/>
        <end position="546"/>
    </location>
</feature>
<feature type="region of interest" description="Disordered" evidence="8">
    <location>
        <begin position="583"/>
        <end position="613"/>
    </location>
</feature>
<name>A0A640SNC3_9ACTN</name>
<dbReference type="EMBL" id="BLIO01000001">
    <property type="protein sequence ID" value="GFE12282.1"/>
    <property type="molecule type" value="Genomic_DNA"/>
</dbReference>
<dbReference type="GO" id="GO:0022857">
    <property type="term" value="F:transmembrane transporter activity"/>
    <property type="evidence" value="ECO:0007669"/>
    <property type="project" value="InterPro"/>
</dbReference>
<dbReference type="SUPFAM" id="SSF49464">
    <property type="entry name" value="Carboxypeptidase regulatory domain-like"/>
    <property type="match status" value="2"/>
</dbReference>
<evidence type="ECO:0000313" key="11">
    <source>
        <dbReference type="EMBL" id="GFE12282.1"/>
    </source>
</evidence>
<protein>
    <recommendedName>
        <fullName evidence="10">Major facilitator superfamily (MFS) profile domain-containing protein</fullName>
    </recommendedName>
</protein>
<dbReference type="GO" id="GO:0005886">
    <property type="term" value="C:plasma membrane"/>
    <property type="evidence" value="ECO:0007669"/>
    <property type="project" value="UniProtKB-SubCell"/>
</dbReference>
<dbReference type="FunFam" id="1.20.1720.10:FF:000004">
    <property type="entry name" value="EmrB/QacA family drug resistance transporter"/>
    <property type="match status" value="1"/>
</dbReference>
<dbReference type="Gene3D" id="1.20.1250.20">
    <property type="entry name" value="MFS general substrate transporter like domains"/>
    <property type="match status" value="1"/>
</dbReference>
<keyword evidence="7 9" id="KW-0472">Membrane</keyword>
<comment type="similarity">
    <text evidence="2">Belongs to the major facilitator superfamily. TCR/Tet family.</text>
</comment>
<evidence type="ECO:0000256" key="3">
    <source>
        <dbReference type="ARBA" id="ARBA00022448"/>
    </source>
</evidence>
<dbReference type="RefSeq" id="WP_190144336.1">
    <property type="nucleotide sequence ID" value="NZ_BLIO01000001.1"/>
</dbReference>
<feature type="transmembrane region" description="Helical" evidence="9">
    <location>
        <begin position="188"/>
        <end position="209"/>
    </location>
</feature>
<feature type="transmembrane region" description="Helical" evidence="9">
    <location>
        <begin position="221"/>
        <end position="238"/>
    </location>
</feature>
<feature type="transmembrane region" description="Helical" evidence="9">
    <location>
        <begin position="250"/>
        <end position="272"/>
    </location>
</feature>
<proteinExistence type="inferred from homology"/>
<evidence type="ECO:0000256" key="9">
    <source>
        <dbReference type="SAM" id="Phobius"/>
    </source>
</evidence>
<sequence length="888" mass="92243">MSTATSPPGAGAGEIPGPGVLSHRQILTILSGLMLGMFLAALDQTIVSTSIRTISDDLHGLSQQAWATTAYLITSTIATPLYGKLSDLYGRKPYYLAAITIFVAGSVLCTFSTSMTELAAFRAVQGLGAGGLMSLALAIIGDIVPPRERARYQGYMLGTFATSSVAGPLIGGALAGQDQLLGITGWRWVFLVNVPIGIIALFVVAKVLNIPHTRRDHRIDWWGALTISVGVVPLLLVAEQGREWGWDSSRSIACYAIGGVGILAWIFVERWIGDDALIPMRLFRNGTFSKTSVLSVLIGMGMFGGMLMIPQYLQIVKGASPTTSGLEMLPLMAGMFIASIASGQITAKTGRYKIFPIIGTALMIAAMLLFHFRVQWDTPLWETMIYMLVFGLGLGGCMQTLVLAVQNAVPPRDMGVATASSTFFRQMGATAGTAIFLSVLFSTVGDKIAAAFEDAASTERFQAALRDPAVLHDPANKPVLDMLKRPGNADSSGVLSDSSFIQHLDPRLAEPFKRGFADSMHTVFLMGAIVVALAFLLMWFIKEVPLRQISGLQARAEADAEADAAAKSASGAVDAVDGAANGAEDAVVTSPPSEVSEGSESSGPSEPVGAPGADAVPALAAASAPAADRGVGATGPEIRGTVRDGDGRPVDRAAVTLISVDGRQLGRTSTAADGGYALPTTGAGSYVLIGSAGTRQPQAVTVVVGGEPVSYDLTLGGAAGLEGEVRDEKGDDPVPGALVVATDVTGEVVASGVAGQDGSFAFGELAPGSYTLAVSAARHRPSALPVEVTTGDRNWYEVRLTPGAQVRGTVRTVHGSPVDDARVTLLDPAGNVVGTATSGHDGEYVFTDLDSGEYTLIASGYPPVATPLHVAAAGDGEFDIELGHDPVR</sequence>
<comment type="subcellular location">
    <subcellularLocation>
        <location evidence="1">Cell membrane</location>
        <topology evidence="1">Multi-pass membrane protein</topology>
    </subcellularLocation>
</comment>
<dbReference type="InterPro" id="IPR013783">
    <property type="entry name" value="Ig-like_fold"/>
</dbReference>
<dbReference type="Gene3D" id="2.60.40.1120">
    <property type="entry name" value="Carboxypeptidase-like, regulatory domain"/>
    <property type="match status" value="2"/>
</dbReference>
<dbReference type="AlphaFoldDB" id="A0A640SNC3"/>
<dbReference type="InterPro" id="IPR008969">
    <property type="entry name" value="CarboxyPept-like_regulatory"/>
</dbReference>
<dbReference type="CDD" id="cd17502">
    <property type="entry name" value="MFS_Azr1_MDR_like"/>
    <property type="match status" value="1"/>
</dbReference>
<dbReference type="SUPFAM" id="SSF49478">
    <property type="entry name" value="Cna protein B-type domain"/>
    <property type="match status" value="1"/>
</dbReference>
<dbReference type="NCBIfam" id="TIGR00711">
    <property type="entry name" value="efflux_EmrB"/>
    <property type="match status" value="1"/>
</dbReference>
<evidence type="ECO:0000259" key="10">
    <source>
        <dbReference type="PROSITE" id="PS50850"/>
    </source>
</evidence>
<feature type="transmembrane region" description="Helical" evidence="9">
    <location>
        <begin position="155"/>
        <end position="176"/>
    </location>
</feature>
<feature type="transmembrane region" description="Helical" evidence="9">
    <location>
        <begin position="328"/>
        <end position="347"/>
    </location>
</feature>
<feature type="transmembrane region" description="Helical" evidence="9">
    <location>
        <begin position="354"/>
        <end position="372"/>
    </location>
</feature>
<evidence type="ECO:0000256" key="5">
    <source>
        <dbReference type="ARBA" id="ARBA00022692"/>
    </source>
</evidence>
<evidence type="ECO:0000313" key="12">
    <source>
        <dbReference type="Proteomes" id="UP000430079"/>
    </source>
</evidence>
<feature type="transmembrane region" description="Helical" evidence="9">
    <location>
        <begin position="293"/>
        <end position="313"/>
    </location>
</feature>
<keyword evidence="3" id="KW-0813">Transport</keyword>
<evidence type="ECO:0000256" key="8">
    <source>
        <dbReference type="SAM" id="MobiDB-lite"/>
    </source>
</evidence>
<feature type="transmembrane region" description="Helical" evidence="9">
    <location>
        <begin position="523"/>
        <end position="541"/>
    </location>
</feature>
<accession>A0A640SNC3</accession>
<dbReference type="PANTHER" id="PTHR23501:SF197">
    <property type="entry name" value="COMD"/>
    <property type="match status" value="1"/>
</dbReference>
<dbReference type="SUPFAM" id="SSF103473">
    <property type="entry name" value="MFS general substrate transporter"/>
    <property type="match status" value="1"/>
</dbReference>
<reference evidence="11 12" key="1">
    <citation type="submission" date="2019-12" db="EMBL/GenBank/DDBJ databases">
        <title>Whole genome shotgun sequence of Streptomyces hygroscopicus subsp. glebosus NBRC 13786.</title>
        <authorList>
            <person name="Ichikawa N."/>
            <person name="Kimura A."/>
            <person name="Kitahashi Y."/>
            <person name="Komaki H."/>
            <person name="Tamura T."/>
        </authorList>
    </citation>
    <scope>NUCLEOTIDE SEQUENCE [LARGE SCALE GENOMIC DNA]</scope>
    <source>
        <strain evidence="11 12">NBRC 13786</strain>
    </source>
</reference>
<dbReference type="InterPro" id="IPR020846">
    <property type="entry name" value="MFS_dom"/>
</dbReference>
<gene>
    <name evidence="11" type="ORF">Sgleb_03290</name>
</gene>
<organism evidence="11 12">
    <name type="scientific">Streptomyces glebosus</name>
    <dbReference type="NCBI Taxonomy" id="249580"/>
    <lineage>
        <taxon>Bacteria</taxon>
        <taxon>Bacillati</taxon>
        <taxon>Actinomycetota</taxon>
        <taxon>Actinomycetes</taxon>
        <taxon>Kitasatosporales</taxon>
        <taxon>Streptomycetaceae</taxon>
        <taxon>Streptomyces</taxon>
    </lineage>
</organism>
<keyword evidence="6 9" id="KW-1133">Transmembrane helix</keyword>
<dbReference type="InterPro" id="IPR004638">
    <property type="entry name" value="EmrB-like"/>
</dbReference>
<dbReference type="InterPro" id="IPR036259">
    <property type="entry name" value="MFS_trans_sf"/>
</dbReference>
<feature type="transmembrane region" description="Helical" evidence="9">
    <location>
        <begin position="25"/>
        <end position="42"/>
    </location>
</feature>
<feature type="region of interest" description="Disordered" evidence="8">
    <location>
        <begin position="626"/>
        <end position="647"/>
    </location>
</feature>
<dbReference type="Pfam" id="PF07690">
    <property type="entry name" value="MFS_1"/>
    <property type="match status" value="1"/>
</dbReference>
<evidence type="ECO:0000256" key="1">
    <source>
        <dbReference type="ARBA" id="ARBA00004651"/>
    </source>
</evidence>
<keyword evidence="5 9" id="KW-0812">Transmembrane</keyword>
<keyword evidence="12" id="KW-1185">Reference proteome</keyword>
<dbReference type="InterPro" id="IPR011701">
    <property type="entry name" value="MFS"/>
</dbReference>
<dbReference type="Gene3D" id="2.60.40.10">
    <property type="entry name" value="Immunoglobulins"/>
    <property type="match status" value="1"/>
</dbReference>
<dbReference type="Gene3D" id="1.20.1720.10">
    <property type="entry name" value="Multidrug resistance protein D"/>
    <property type="match status" value="1"/>
</dbReference>
<comment type="caution">
    <text evidence="11">The sequence shown here is derived from an EMBL/GenBank/DDBJ whole genome shotgun (WGS) entry which is preliminary data.</text>
</comment>
<evidence type="ECO:0000256" key="6">
    <source>
        <dbReference type="ARBA" id="ARBA00022989"/>
    </source>
</evidence>
<dbReference type="Pfam" id="PF13620">
    <property type="entry name" value="CarboxypepD_reg"/>
    <property type="match status" value="3"/>
</dbReference>
<evidence type="ECO:0000256" key="7">
    <source>
        <dbReference type="ARBA" id="ARBA00023136"/>
    </source>
</evidence>
<evidence type="ECO:0000256" key="2">
    <source>
        <dbReference type="ARBA" id="ARBA00007520"/>
    </source>
</evidence>